<evidence type="ECO:0000313" key="3">
    <source>
        <dbReference type="Proteomes" id="UP001323405"/>
    </source>
</evidence>
<dbReference type="GeneID" id="87902571"/>
<evidence type="ECO:0000256" key="1">
    <source>
        <dbReference type="SAM" id="MobiDB-lite"/>
    </source>
</evidence>
<sequence>MLGTNTPHDKADGSQDSRHKKGPETVLGLTDAVVPAGKPQGELIGNGTSPVAANGRADDGTGVDGADKTGRPVVGSVGENRAGSSVKDLVPAEVDAVDETGPEDDGELVKDDTMSEPFAARLGIGCPNHQGHGSKGRNEINTAAAICQGNGLPEQAAETKQQESVTGTLDKCCSGDAGIRGDVGENRVLEGHRKSSAEGVDHNHGESQHLSASAPVERVLGIIARTGNKLDSVPHLCAGRRRAGNIDEVDGAGHHGRMLSSHPEWLTIQGM</sequence>
<feature type="compositionally biased region" description="Acidic residues" evidence="1">
    <location>
        <begin position="95"/>
        <end position="106"/>
    </location>
</feature>
<gene>
    <name evidence="2" type="ORF">QC762_0018100</name>
</gene>
<protein>
    <submittedName>
        <fullName evidence="2">Uncharacterized protein</fullName>
    </submittedName>
</protein>
<keyword evidence="3" id="KW-1185">Reference proteome</keyword>
<feature type="region of interest" description="Disordered" evidence="1">
    <location>
        <begin position="1"/>
        <end position="110"/>
    </location>
</feature>
<comment type="caution">
    <text evidence="2">The sequence shown here is derived from an EMBL/GenBank/DDBJ whole genome shotgun (WGS) entry which is preliminary data.</text>
</comment>
<organism evidence="2 3">
    <name type="scientific">Podospora pseudocomata</name>
    <dbReference type="NCBI Taxonomy" id="2093779"/>
    <lineage>
        <taxon>Eukaryota</taxon>
        <taxon>Fungi</taxon>
        <taxon>Dikarya</taxon>
        <taxon>Ascomycota</taxon>
        <taxon>Pezizomycotina</taxon>
        <taxon>Sordariomycetes</taxon>
        <taxon>Sordariomycetidae</taxon>
        <taxon>Sordariales</taxon>
        <taxon>Podosporaceae</taxon>
        <taxon>Podospora</taxon>
    </lineage>
</organism>
<dbReference type="EMBL" id="JAFFHA010000001">
    <property type="protein sequence ID" value="KAK4660347.1"/>
    <property type="molecule type" value="Genomic_DNA"/>
</dbReference>
<accession>A0ABR0GX52</accession>
<proteinExistence type="predicted"/>
<dbReference type="RefSeq" id="XP_062749317.1">
    <property type="nucleotide sequence ID" value="XM_062883049.1"/>
</dbReference>
<name>A0ABR0GX52_9PEZI</name>
<evidence type="ECO:0000313" key="2">
    <source>
        <dbReference type="EMBL" id="KAK4660347.1"/>
    </source>
</evidence>
<feature type="compositionally biased region" description="Basic and acidic residues" evidence="1">
    <location>
        <begin position="7"/>
        <end position="17"/>
    </location>
</feature>
<dbReference type="Proteomes" id="UP001323405">
    <property type="component" value="Unassembled WGS sequence"/>
</dbReference>
<reference evidence="2 3" key="1">
    <citation type="journal article" date="2023" name="bioRxiv">
        <title>High-quality genome assemblies of four members of thePodospora anserinaspecies complex.</title>
        <authorList>
            <person name="Ament-Velasquez S.L."/>
            <person name="Vogan A.A."/>
            <person name="Wallerman O."/>
            <person name="Hartmann F."/>
            <person name="Gautier V."/>
            <person name="Silar P."/>
            <person name="Giraud T."/>
            <person name="Johannesson H."/>
        </authorList>
    </citation>
    <scope>NUCLEOTIDE SEQUENCE [LARGE SCALE GENOMIC DNA]</scope>
    <source>
        <strain evidence="2 3">CBS 415.72m</strain>
    </source>
</reference>